<dbReference type="KEGG" id="vg:64766357"/>
<keyword evidence="2" id="KW-1185">Reference proteome</keyword>
<evidence type="ECO:0000313" key="1">
    <source>
        <dbReference type="EMBL" id="AVO25036.1"/>
    </source>
</evidence>
<organism evidence="1 2">
    <name type="scientific">Rhodococcus phage Finch</name>
    <dbReference type="NCBI Taxonomy" id="2094144"/>
    <lineage>
        <taxon>Viruses</taxon>
        <taxon>Duplodnaviria</taxon>
        <taxon>Heunggongvirae</taxon>
        <taxon>Uroviricota</taxon>
        <taxon>Caudoviricetes</taxon>
        <taxon>Finchvirus</taxon>
        <taxon>Finchvirus finch</taxon>
    </lineage>
</organism>
<protein>
    <submittedName>
        <fullName evidence="1">Uncharacterized protein</fullName>
    </submittedName>
</protein>
<dbReference type="GeneID" id="64766357"/>
<dbReference type="Proteomes" id="UP000241290">
    <property type="component" value="Genome"/>
</dbReference>
<dbReference type="EMBL" id="MG962366">
    <property type="protein sequence ID" value="AVO25036.1"/>
    <property type="molecule type" value="Genomic_DNA"/>
</dbReference>
<gene>
    <name evidence="1" type="primary">104</name>
    <name evidence="1" type="ORF">SEA_FINCH_104</name>
</gene>
<name>A0A2P1JXH4_9CAUD</name>
<reference evidence="2" key="1">
    <citation type="submission" date="2018-02" db="EMBL/GenBank/DDBJ databases">
        <authorList>
            <person name="Cohen D.B."/>
            <person name="Kent A.D."/>
        </authorList>
    </citation>
    <scope>NUCLEOTIDE SEQUENCE [LARGE SCALE GENOMIC DNA]</scope>
</reference>
<sequence length="79" mass="9500">MSPNSRIVYTPGFRHVCLATKDASQYDRGTIVRCLCSRHYEACVAPMDGSLEWRRVRWWSLRARWHLYKERHFIDETRA</sequence>
<evidence type="ECO:0000313" key="2">
    <source>
        <dbReference type="Proteomes" id="UP000241290"/>
    </source>
</evidence>
<accession>A0A2P1JXH4</accession>
<proteinExistence type="predicted"/>
<dbReference type="RefSeq" id="YP_010059126.1">
    <property type="nucleotide sequence ID" value="NC_054724.1"/>
</dbReference>